<comment type="caution">
    <text evidence="3">The sequence shown here is derived from an EMBL/GenBank/DDBJ whole genome shotgun (WGS) entry which is preliminary data.</text>
</comment>
<protein>
    <submittedName>
        <fullName evidence="3">Uncharacterized protein</fullName>
    </submittedName>
</protein>
<organism evidence="3 4">
    <name type="scientific">Trichinella nativa</name>
    <dbReference type="NCBI Taxonomy" id="6335"/>
    <lineage>
        <taxon>Eukaryota</taxon>
        <taxon>Metazoa</taxon>
        <taxon>Ecdysozoa</taxon>
        <taxon>Nematoda</taxon>
        <taxon>Enoplea</taxon>
        <taxon>Dorylaimia</taxon>
        <taxon>Trichinellida</taxon>
        <taxon>Trichinellidae</taxon>
        <taxon>Trichinella</taxon>
    </lineage>
</organism>
<sequence>MAICCSCPICLLVVCHGGEYGTLNDLCNRSNCIDPIDMLACLLALPACIGPDDRWLDSYRLLNMSIHKLLYCCYCLRFANVYAPHLCVYIDTINEYTDQSSSSVNGDYPADGKSKKQSTNRSMPNGNILSSQAIQNGRRHSTLKLMDALGKVEVMEKSLLANGNAAIPCSSRTT</sequence>
<dbReference type="EMBL" id="LVZM01022047">
    <property type="protein sequence ID" value="OUC40990.1"/>
    <property type="molecule type" value="Genomic_DNA"/>
</dbReference>
<dbReference type="Proteomes" id="UP000243006">
    <property type="component" value="Unassembled WGS sequence"/>
</dbReference>
<evidence type="ECO:0000313" key="3">
    <source>
        <dbReference type="EMBL" id="OUC40990.1"/>
    </source>
</evidence>
<feature type="chain" id="PRO_5010987964" evidence="2">
    <location>
        <begin position="18"/>
        <end position="174"/>
    </location>
</feature>
<feature type="compositionally biased region" description="Polar residues" evidence="1">
    <location>
        <begin position="117"/>
        <end position="131"/>
    </location>
</feature>
<proteinExistence type="predicted"/>
<evidence type="ECO:0000256" key="1">
    <source>
        <dbReference type="SAM" id="MobiDB-lite"/>
    </source>
</evidence>
<accession>A0A1Y3E8I7</accession>
<feature type="region of interest" description="Disordered" evidence="1">
    <location>
        <begin position="98"/>
        <end position="131"/>
    </location>
</feature>
<gene>
    <name evidence="3" type="ORF">D917_00552</name>
</gene>
<keyword evidence="2" id="KW-0732">Signal</keyword>
<name>A0A1Y3E8I7_9BILA</name>
<evidence type="ECO:0000256" key="2">
    <source>
        <dbReference type="SAM" id="SignalP"/>
    </source>
</evidence>
<feature type="signal peptide" evidence="2">
    <location>
        <begin position="1"/>
        <end position="17"/>
    </location>
</feature>
<dbReference type="AlphaFoldDB" id="A0A1Y3E8I7"/>
<reference evidence="3 4" key="1">
    <citation type="submission" date="2015-04" db="EMBL/GenBank/DDBJ databases">
        <title>Draft genome of the roundworm Trichinella nativa.</title>
        <authorList>
            <person name="Mitreva M."/>
        </authorList>
    </citation>
    <scope>NUCLEOTIDE SEQUENCE [LARGE SCALE GENOMIC DNA]</scope>
    <source>
        <strain evidence="3 4">ISS45</strain>
    </source>
</reference>
<evidence type="ECO:0000313" key="4">
    <source>
        <dbReference type="Proteomes" id="UP000243006"/>
    </source>
</evidence>